<dbReference type="RefSeq" id="WP_174927453.1">
    <property type="nucleotide sequence ID" value="NZ_CABVLY010000019.1"/>
</dbReference>
<protein>
    <submittedName>
        <fullName evidence="1">DUF4440 domain-containing protein</fullName>
    </submittedName>
    <submittedName>
        <fullName evidence="2">Polyketide cyclase</fullName>
    </submittedName>
</protein>
<dbReference type="InterPro" id="IPR016918">
    <property type="entry name" value="UCP029394"/>
</dbReference>
<gene>
    <name evidence="2" type="ORF">BAN20980_04511</name>
    <name evidence="1" type="ORF">JQK92_25695</name>
</gene>
<evidence type="ECO:0000313" key="4">
    <source>
        <dbReference type="Proteomes" id="UP000755577"/>
    </source>
</evidence>
<reference evidence="1 4" key="2">
    <citation type="submission" date="2021-02" db="EMBL/GenBank/DDBJ databases">
        <title>Draft genome of the type strains Burkholderia anthina DSM16086.</title>
        <authorList>
            <person name="Hertel R."/>
            <person name="Meissner J."/>
            <person name="Poehlein A."/>
            <person name="Daniel R."/>
            <person name="Commichau F.M."/>
        </authorList>
    </citation>
    <scope>NUCLEOTIDE SEQUENCE [LARGE SCALE GENOMIC DNA]</scope>
    <source>
        <strain evidence="1 4">DSM 16086</strain>
    </source>
</reference>
<keyword evidence="4" id="KW-1185">Reference proteome</keyword>
<organism evidence="2 3">
    <name type="scientific">Burkholderia anthina</name>
    <dbReference type="NCBI Taxonomy" id="179879"/>
    <lineage>
        <taxon>Bacteria</taxon>
        <taxon>Pseudomonadati</taxon>
        <taxon>Pseudomonadota</taxon>
        <taxon>Betaproteobacteria</taxon>
        <taxon>Burkholderiales</taxon>
        <taxon>Burkholderiaceae</taxon>
        <taxon>Burkholderia</taxon>
        <taxon>Burkholderia cepacia complex</taxon>
    </lineage>
</organism>
<dbReference type="PIRSF" id="PIRSF029394">
    <property type="entry name" value="UCP029394"/>
    <property type="match status" value="1"/>
</dbReference>
<dbReference type="Gene3D" id="3.10.450.50">
    <property type="match status" value="1"/>
</dbReference>
<dbReference type="EMBL" id="JAFCIQ010000022">
    <property type="protein sequence ID" value="MBM2769813.1"/>
    <property type="molecule type" value="Genomic_DNA"/>
</dbReference>
<evidence type="ECO:0000313" key="1">
    <source>
        <dbReference type="EMBL" id="MBM2769813.1"/>
    </source>
</evidence>
<accession>A0A6P2GFI7</accession>
<reference evidence="2 3" key="1">
    <citation type="submission" date="2019-09" db="EMBL/GenBank/DDBJ databases">
        <authorList>
            <person name="Depoorter E."/>
        </authorList>
    </citation>
    <scope>NUCLEOTIDE SEQUENCE [LARGE SCALE GENOMIC DNA]</scope>
    <source>
        <strain evidence="2">LMG 20980</strain>
    </source>
</reference>
<dbReference type="InterPro" id="IPR032710">
    <property type="entry name" value="NTF2-like_dom_sf"/>
</dbReference>
<dbReference type="GeneID" id="56502573"/>
<dbReference type="AlphaFoldDB" id="A0A6P2GFI7"/>
<dbReference type="SUPFAM" id="SSF54427">
    <property type="entry name" value="NTF2-like"/>
    <property type="match status" value="1"/>
</dbReference>
<dbReference type="Proteomes" id="UP000494201">
    <property type="component" value="Unassembled WGS sequence"/>
</dbReference>
<evidence type="ECO:0000313" key="2">
    <source>
        <dbReference type="EMBL" id="VVU51789.1"/>
    </source>
</evidence>
<evidence type="ECO:0000313" key="3">
    <source>
        <dbReference type="Proteomes" id="UP000494201"/>
    </source>
</evidence>
<sequence>MHLPDPFFNEIVDAHVDIECWLSGRAQPDRFAPLLARFSPEFSMITLQGATIGHAGVAALFSHGHGARPGLAIGIDELRGIAVWSDGAVIGYRETQTDGQGRRTVRRSTAVLRREADGHIVWLHLHETPVTA</sequence>
<proteinExistence type="predicted"/>
<name>A0A6P2GFI7_9BURK</name>
<dbReference type="EMBL" id="CABVLY010000019">
    <property type="protein sequence ID" value="VVU51789.1"/>
    <property type="molecule type" value="Genomic_DNA"/>
</dbReference>
<dbReference type="Proteomes" id="UP000755577">
    <property type="component" value="Unassembled WGS sequence"/>
</dbReference>